<evidence type="ECO:0000256" key="4">
    <source>
        <dbReference type="ARBA" id="ARBA00022989"/>
    </source>
</evidence>
<feature type="transmembrane region" description="Helical" evidence="6">
    <location>
        <begin position="28"/>
        <end position="48"/>
    </location>
</feature>
<dbReference type="GO" id="GO:0005886">
    <property type="term" value="C:plasma membrane"/>
    <property type="evidence" value="ECO:0007669"/>
    <property type="project" value="TreeGrafter"/>
</dbReference>
<reference evidence="7" key="1">
    <citation type="submission" date="2018-05" db="EMBL/GenBank/DDBJ databases">
        <authorList>
            <person name="Lanie J.A."/>
            <person name="Ng W.-L."/>
            <person name="Kazmierczak K.M."/>
            <person name="Andrzejewski T.M."/>
            <person name="Davidsen T.M."/>
            <person name="Wayne K.J."/>
            <person name="Tettelin H."/>
            <person name="Glass J.I."/>
            <person name="Rusch D."/>
            <person name="Podicherti R."/>
            <person name="Tsui H.-C.T."/>
            <person name="Winkler M.E."/>
        </authorList>
    </citation>
    <scope>NUCLEOTIDE SEQUENCE</scope>
</reference>
<name>A0A382LXW1_9ZZZZ</name>
<evidence type="ECO:0000313" key="7">
    <source>
        <dbReference type="EMBL" id="SVC40197.1"/>
    </source>
</evidence>
<evidence type="ECO:0000256" key="6">
    <source>
        <dbReference type="SAM" id="Phobius"/>
    </source>
</evidence>
<dbReference type="PANTHER" id="PTHR10283:SF82">
    <property type="entry name" value="SOLUTE CARRIER FAMILY 13 MEMBER 2"/>
    <property type="match status" value="1"/>
</dbReference>
<feature type="non-terminal residue" evidence="7">
    <location>
        <position position="1"/>
    </location>
</feature>
<keyword evidence="2" id="KW-0813">Transport</keyword>
<dbReference type="PROSITE" id="PS01271">
    <property type="entry name" value="NA_SULFATE"/>
    <property type="match status" value="1"/>
</dbReference>
<keyword evidence="5 6" id="KW-0472">Membrane</keyword>
<comment type="subcellular location">
    <subcellularLocation>
        <location evidence="1">Membrane</location>
        <topology evidence="1">Multi-pass membrane protein</topology>
    </subcellularLocation>
</comment>
<accession>A0A382LXW1</accession>
<organism evidence="7">
    <name type="scientific">marine metagenome</name>
    <dbReference type="NCBI Taxonomy" id="408172"/>
    <lineage>
        <taxon>unclassified sequences</taxon>
        <taxon>metagenomes</taxon>
        <taxon>ecological metagenomes</taxon>
    </lineage>
</organism>
<keyword evidence="4 6" id="KW-1133">Transmembrane helix</keyword>
<dbReference type="GO" id="GO:0015141">
    <property type="term" value="F:succinate transmembrane transporter activity"/>
    <property type="evidence" value="ECO:0007669"/>
    <property type="project" value="UniProtKB-ARBA"/>
</dbReference>
<keyword evidence="3 6" id="KW-0812">Transmembrane</keyword>
<sequence>VFVLAVFGWLFRSEKDFGAVTVPGLQTWAPNISDSTVAMTAAVALFLIPVNWKRGEFVLDWKTAKKIPWGILVLFGGGLSLARAMLESGLSEWIGSVVAALGDVPPMVIVAVIAALIVFLTEVTSNTATSTMAMPIMAGAAIGLGMEPLLAMAAAALGASMAFMLPVATPPNAIVFGSGYVSIQQMSRAGFWLNLISIGLITVLGSMLVTAVLI</sequence>
<evidence type="ECO:0000256" key="2">
    <source>
        <dbReference type="ARBA" id="ARBA00022448"/>
    </source>
</evidence>
<evidence type="ECO:0008006" key="8">
    <source>
        <dbReference type="Google" id="ProtNLM"/>
    </source>
</evidence>
<proteinExistence type="predicted"/>
<dbReference type="EMBL" id="UINC01089256">
    <property type="protein sequence ID" value="SVC40197.1"/>
    <property type="molecule type" value="Genomic_DNA"/>
</dbReference>
<dbReference type="InterPro" id="IPR001898">
    <property type="entry name" value="SLC13A/DASS"/>
</dbReference>
<feature type="transmembrane region" description="Helical" evidence="6">
    <location>
        <begin position="189"/>
        <end position="213"/>
    </location>
</feature>
<dbReference type="InterPro" id="IPR031312">
    <property type="entry name" value="Na/sul_symport_CS"/>
</dbReference>
<feature type="transmembrane region" description="Helical" evidence="6">
    <location>
        <begin position="69"/>
        <end position="86"/>
    </location>
</feature>
<evidence type="ECO:0000256" key="1">
    <source>
        <dbReference type="ARBA" id="ARBA00004141"/>
    </source>
</evidence>
<evidence type="ECO:0000256" key="3">
    <source>
        <dbReference type="ARBA" id="ARBA00022692"/>
    </source>
</evidence>
<gene>
    <name evidence="7" type="ORF">METZ01_LOCUS293051</name>
</gene>
<dbReference type="PANTHER" id="PTHR10283">
    <property type="entry name" value="SOLUTE CARRIER FAMILY 13 MEMBER"/>
    <property type="match status" value="1"/>
</dbReference>
<dbReference type="AlphaFoldDB" id="A0A382LXW1"/>
<feature type="transmembrane region" description="Helical" evidence="6">
    <location>
        <begin position="106"/>
        <end position="128"/>
    </location>
</feature>
<evidence type="ECO:0000256" key="5">
    <source>
        <dbReference type="ARBA" id="ARBA00023136"/>
    </source>
</evidence>
<dbReference type="Pfam" id="PF00939">
    <property type="entry name" value="Na_sulph_symp"/>
    <property type="match status" value="1"/>
</dbReference>
<protein>
    <recommendedName>
        <fullName evidence="8">Citrate transporter-like domain-containing protein</fullName>
    </recommendedName>
</protein>